<dbReference type="EMBL" id="AMGV01000015">
    <property type="protein sequence ID" value="KEF52961.1"/>
    <property type="molecule type" value="Genomic_DNA"/>
</dbReference>
<proteinExistence type="predicted"/>
<dbReference type="GO" id="GO:0008239">
    <property type="term" value="F:dipeptidyl-peptidase activity"/>
    <property type="evidence" value="ECO:0007669"/>
    <property type="project" value="InterPro"/>
</dbReference>
<dbReference type="InterPro" id="IPR000383">
    <property type="entry name" value="Xaa-Pro-like_dom"/>
</dbReference>
<dbReference type="GeneID" id="25285770"/>
<dbReference type="Pfam" id="PF02129">
    <property type="entry name" value="Peptidase_S15"/>
    <property type="match status" value="1"/>
</dbReference>
<dbReference type="Proteomes" id="UP000027920">
    <property type="component" value="Unassembled WGS sequence"/>
</dbReference>
<gene>
    <name evidence="3" type="ORF">A1O9_10867</name>
</gene>
<evidence type="ECO:0000313" key="4">
    <source>
        <dbReference type="Proteomes" id="UP000027920"/>
    </source>
</evidence>
<dbReference type="InterPro" id="IPR029058">
    <property type="entry name" value="AB_hydrolase_fold"/>
</dbReference>
<dbReference type="RefSeq" id="XP_013255551.1">
    <property type="nucleotide sequence ID" value="XM_013400097.1"/>
</dbReference>
<evidence type="ECO:0000313" key="3">
    <source>
        <dbReference type="EMBL" id="KEF52961.1"/>
    </source>
</evidence>
<dbReference type="SMART" id="SM00939">
    <property type="entry name" value="PepX_C"/>
    <property type="match status" value="1"/>
</dbReference>
<dbReference type="Pfam" id="PF08530">
    <property type="entry name" value="PepX_C"/>
    <property type="match status" value="1"/>
</dbReference>
<accession>A0A072NZC2</accession>
<keyword evidence="4" id="KW-1185">Reference proteome</keyword>
<dbReference type="InterPro" id="IPR050585">
    <property type="entry name" value="Xaa-Pro_dipeptidyl-ppase/CocE"/>
</dbReference>
<evidence type="ECO:0000256" key="1">
    <source>
        <dbReference type="ARBA" id="ARBA00022801"/>
    </source>
</evidence>
<dbReference type="Gene3D" id="1.10.3020.20">
    <property type="match status" value="1"/>
</dbReference>
<sequence>MDLQKPLEQSAAGSHSFIWKDSVEPSKGKYPGFRPGLVEHIDGMQVTRDVAVCMRDGVQIYIDIFLPEDSPSKLPTLMTMSPYGKHVLKTFDMFPNSGVPKGSVSKHAVWEGPDPLHWTKRGYAVVNADSRGSWASEGNLQVLGPQEAEDGYDVIEWVAVQPWSNSRIGLCGVSYLAIVQWRIAQLNPPHLSCINPWEGYTDAFRDHTHCGGIPETKFTKFSDWSCQFSHNQTENWYENNQIHETMDAYNESKRAGNLSAITVPAYIVADWGDFGLHTRGTLNGYTGISSKQKWLEVHGRKKWQYYYQPESLARQEAFYQKFLKDESSQVDKWPPVRIEVRDRAYVGYVREEEDWPIKRTRFSLKYLDAQSGQLADQSKSKISSTSYDALSTSENAQFTYVFGKETELTGSMRLRLWVSTTEGDDLDLFVQLDKLDVNGERVPFVAFSMFDTGPLGLGWLRASHRELDLGLTDHNRPWMTHKRKLPLRPGEIVPIDIEIIATSTRFLDGEALKLTIQGTDIFRDERVPQTMLHENTVNSGRHLIHTGTVFDSYLVMPIIDQAAE</sequence>
<reference evidence="3 4" key="1">
    <citation type="submission" date="2013-03" db="EMBL/GenBank/DDBJ databases">
        <title>The Genome Sequence of Exophiala aquamarina CBS 119918.</title>
        <authorList>
            <consortium name="The Broad Institute Genomics Platform"/>
            <person name="Cuomo C."/>
            <person name="de Hoog S."/>
            <person name="Gorbushina A."/>
            <person name="Walker B."/>
            <person name="Young S.K."/>
            <person name="Zeng Q."/>
            <person name="Gargeya S."/>
            <person name="Fitzgerald M."/>
            <person name="Haas B."/>
            <person name="Abouelleil A."/>
            <person name="Allen A.W."/>
            <person name="Alvarado L."/>
            <person name="Arachchi H.M."/>
            <person name="Berlin A.M."/>
            <person name="Chapman S.B."/>
            <person name="Gainer-Dewar J."/>
            <person name="Goldberg J."/>
            <person name="Griggs A."/>
            <person name="Gujja S."/>
            <person name="Hansen M."/>
            <person name="Howarth C."/>
            <person name="Imamovic A."/>
            <person name="Ireland A."/>
            <person name="Larimer J."/>
            <person name="McCowan C."/>
            <person name="Murphy C."/>
            <person name="Pearson M."/>
            <person name="Poon T.W."/>
            <person name="Priest M."/>
            <person name="Roberts A."/>
            <person name="Saif S."/>
            <person name="Shea T."/>
            <person name="Sisk P."/>
            <person name="Sykes S."/>
            <person name="Wortman J."/>
            <person name="Nusbaum C."/>
            <person name="Birren B."/>
        </authorList>
    </citation>
    <scope>NUCLEOTIDE SEQUENCE [LARGE SCALE GENOMIC DNA]</scope>
    <source>
        <strain evidence="3 4">CBS 119918</strain>
    </source>
</reference>
<dbReference type="OrthoDB" id="4120310at2759"/>
<protein>
    <recommendedName>
        <fullName evidence="2">Xaa-Pro dipeptidyl-peptidase C-terminal domain-containing protein</fullName>
    </recommendedName>
</protein>
<comment type="caution">
    <text evidence="3">The sequence shown here is derived from an EMBL/GenBank/DDBJ whole genome shotgun (WGS) entry which is preliminary data.</text>
</comment>
<dbReference type="Gene3D" id="2.60.120.260">
    <property type="entry name" value="Galactose-binding domain-like"/>
    <property type="match status" value="1"/>
</dbReference>
<dbReference type="Gene3D" id="3.40.50.1820">
    <property type="entry name" value="alpha/beta hydrolase"/>
    <property type="match status" value="1"/>
</dbReference>
<dbReference type="NCBIfam" id="TIGR00976">
    <property type="entry name" value="CocE_NonD"/>
    <property type="match status" value="1"/>
</dbReference>
<dbReference type="InterPro" id="IPR008979">
    <property type="entry name" value="Galactose-bd-like_sf"/>
</dbReference>
<name>A0A072NZC2_9EURO</name>
<evidence type="ECO:0000259" key="2">
    <source>
        <dbReference type="SMART" id="SM00939"/>
    </source>
</evidence>
<dbReference type="VEuPathDB" id="FungiDB:A1O9_10867"/>
<dbReference type="SUPFAM" id="SSF53474">
    <property type="entry name" value="alpha/beta-Hydrolases"/>
    <property type="match status" value="1"/>
</dbReference>
<dbReference type="InterPro" id="IPR013736">
    <property type="entry name" value="Xaa-Pro_dipept_C"/>
</dbReference>
<dbReference type="STRING" id="1182545.A0A072NZC2"/>
<feature type="domain" description="Xaa-Pro dipeptidyl-peptidase C-terminal" evidence="2">
    <location>
        <begin position="316"/>
        <end position="555"/>
    </location>
</feature>
<dbReference type="PANTHER" id="PTHR43056">
    <property type="entry name" value="PEPTIDASE S9 PROLYL OLIGOPEPTIDASE"/>
    <property type="match status" value="1"/>
</dbReference>
<dbReference type="HOGENOM" id="CLU_015590_3_0_1"/>
<dbReference type="InterPro" id="IPR005674">
    <property type="entry name" value="CocE/Ser_esterase"/>
</dbReference>
<dbReference type="AlphaFoldDB" id="A0A072NZC2"/>
<keyword evidence="1" id="KW-0378">Hydrolase</keyword>
<organism evidence="3 4">
    <name type="scientific">Exophiala aquamarina CBS 119918</name>
    <dbReference type="NCBI Taxonomy" id="1182545"/>
    <lineage>
        <taxon>Eukaryota</taxon>
        <taxon>Fungi</taxon>
        <taxon>Dikarya</taxon>
        <taxon>Ascomycota</taxon>
        <taxon>Pezizomycotina</taxon>
        <taxon>Eurotiomycetes</taxon>
        <taxon>Chaetothyriomycetidae</taxon>
        <taxon>Chaetothyriales</taxon>
        <taxon>Herpotrichiellaceae</taxon>
        <taxon>Exophiala</taxon>
    </lineage>
</organism>
<dbReference type="PANTHER" id="PTHR43056:SF10">
    <property type="entry name" value="COCE_NOND FAMILY, PUTATIVE (AFU_ORTHOLOGUE AFUA_7G00600)-RELATED"/>
    <property type="match status" value="1"/>
</dbReference>
<dbReference type="SUPFAM" id="SSF49785">
    <property type="entry name" value="Galactose-binding domain-like"/>
    <property type="match status" value="1"/>
</dbReference>